<organism evidence="4 5">
    <name type="scientific">Myriangium duriaei CBS 260.36</name>
    <dbReference type="NCBI Taxonomy" id="1168546"/>
    <lineage>
        <taxon>Eukaryota</taxon>
        <taxon>Fungi</taxon>
        <taxon>Dikarya</taxon>
        <taxon>Ascomycota</taxon>
        <taxon>Pezizomycotina</taxon>
        <taxon>Dothideomycetes</taxon>
        <taxon>Dothideomycetidae</taxon>
        <taxon>Myriangiales</taxon>
        <taxon>Myriangiaceae</taxon>
        <taxon>Myriangium</taxon>
    </lineage>
</organism>
<keyword evidence="2" id="KW-0472">Membrane</keyword>
<dbReference type="Pfam" id="PF13374">
    <property type="entry name" value="TPR_10"/>
    <property type="match status" value="3"/>
</dbReference>
<keyword evidence="5" id="KW-1185">Reference proteome</keyword>
<dbReference type="InterPro" id="IPR053137">
    <property type="entry name" value="NLR-like"/>
</dbReference>
<comment type="caution">
    <text evidence="4">The sequence shown here is derived from an EMBL/GenBank/DDBJ whole genome shotgun (WGS) entry which is preliminary data.</text>
</comment>
<dbReference type="PANTHER" id="PTHR46082:SF6">
    <property type="entry name" value="AAA+ ATPASE DOMAIN-CONTAINING PROTEIN-RELATED"/>
    <property type="match status" value="1"/>
</dbReference>
<name>A0A9P4MFP0_9PEZI</name>
<dbReference type="InterPro" id="IPR027417">
    <property type="entry name" value="P-loop_NTPase"/>
</dbReference>
<keyword evidence="2" id="KW-1133">Transmembrane helix</keyword>
<evidence type="ECO:0000259" key="3">
    <source>
        <dbReference type="Pfam" id="PF05057"/>
    </source>
</evidence>
<reference evidence="4" key="1">
    <citation type="journal article" date="2020" name="Stud. Mycol.">
        <title>101 Dothideomycetes genomes: a test case for predicting lifestyles and emergence of pathogens.</title>
        <authorList>
            <person name="Haridas S."/>
            <person name="Albert R."/>
            <person name="Binder M."/>
            <person name="Bloem J."/>
            <person name="Labutti K."/>
            <person name="Salamov A."/>
            <person name="Andreopoulos B."/>
            <person name="Baker S."/>
            <person name="Barry K."/>
            <person name="Bills G."/>
            <person name="Bluhm B."/>
            <person name="Cannon C."/>
            <person name="Castanera R."/>
            <person name="Culley D."/>
            <person name="Daum C."/>
            <person name="Ezra D."/>
            <person name="Gonzalez J."/>
            <person name="Henrissat B."/>
            <person name="Kuo A."/>
            <person name="Liang C."/>
            <person name="Lipzen A."/>
            <person name="Lutzoni F."/>
            <person name="Magnuson J."/>
            <person name="Mondo S."/>
            <person name="Nolan M."/>
            <person name="Ohm R."/>
            <person name="Pangilinan J."/>
            <person name="Park H.-J."/>
            <person name="Ramirez L."/>
            <person name="Alfaro M."/>
            <person name="Sun H."/>
            <person name="Tritt A."/>
            <person name="Yoshinaga Y."/>
            <person name="Zwiers L.-H."/>
            <person name="Turgeon B."/>
            <person name="Goodwin S."/>
            <person name="Spatafora J."/>
            <person name="Crous P."/>
            <person name="Grigoriev I."/>
        </authorList>
    </citation>
    <scope>NUCLEOTIDE SEQUENCE</scope>
    <source>
        <strain evidence="4">CBS 260.36</strain>
    </source>
</reference>
<proteinExistence type="inferred from homology"/>
<dbReference type="OrthoDB" id="674604at2759"/>
<dbReference type="Gene3D" id="3.40.50.1820">
    <property type="entry name" value="alpha/beta hydrolase"/>
    <property type="match status" value="1"/>
</dbReference>
<dbReference type="Proteomes" id="UP000799439">
    <property type="component" value="Unassembled WGS sequence"/>
</dbReference>
<dbReference type="Pfam" id="PF13424">
    <property type="entry name" value="TPR_12"/>
    <property type="match status" value="2"/>
</dbReference>
<dbReference type="EMBL" id="ML996094">
    <property type="protein sequence ID" value="KAF2148124.1"/>
    <property type="molecule type" value="Genomic_DNA"/>
</dbReference>
<dbReference type="PANTHER" id="PTHR46082">
    <property type="entry name" value="ATP/GTP-BINDING PROTEIN-RELATED"/>
    <property type="match status" value="1"/>
</dbReference>
<dbReference type="AlphaFoldDB" id="A0A9P4MFP0"/>
<dbReference type="InterPro" id="IPR011990">
    <property type="entry name" value="TPR-like_helical_dom_sf"/>
</dbReference>
<evidence type="ECO:0000256" key="1">
    <source>
        <dbReference type="ARBA" id="ARBA00007920"/>
    </source>
</evidence>
<dbReference type="InterPro" id="IPR029058">
    <property type="entry name" value="AB_hydrolase_fold"/>
</dbReference>
<comment type="similarity">
    <text evidence="1">Belongs to the putative lipase ROG1 family.</text>
</comment>
<accession>A0A9P4MFP0</accession>
<feature type="domain" description="DUF676" evidence="3">
    <location>
        <begin position="30"/>
        <end position="112"/>
    </location>
</feature>
<gene>
    <name evidence="4" type="ORF">K461DRAFT_263035</name>
</gene>
<evidence type="ECO:0000256" key="2">
    <source>
        <dbReference type="SAM" id="Phobius"/>
    </source>
</evidence>
<keyword evidence="2" id="KW-0812">Transmembrane</keyword>
<protein>
    <submittedName>
        <fullName evidence="4">TPR-like protein</fullName>
    </submittedName>
</protein>
<evidence type="ECO:0000313" key="4">
    <source>
        <dbReference type="EMBL" id="KAF2148124.1"/>
    </source>
</evidence>
<dbReference type="Pfam" id="PF05057">
    <property type="entry name" value="DUF676"/>
    <property type="match status" value="1"/>
</dbReference>
<evidence type="ECO:0000313" key="5">
    <source>
        <dbReference type="Proteomes" id="UP000799439"/>
    </source>
</evidence>
<dbReference type="InterPro" id="IPR007751">
    <property type="entry name" value="DUF676_lipase-like"/>
</dbReference>
<dbReference type="Gene3D" id="3.40.50.300">
    <property type="entry name" value="P-loop containing nucleotide triphosphate hydrolases"/>
    <property type="match status" value="1"/>
</dbReference>
<dbReference type="SUPFAM" id="SSF53474">
    <property type="entry name" value="alpha/beta-Hydrolases"/>
    <property type="match status" value="1"/>
</dbReference>
<feature type="transmembrane region" description="Helical" evidence="2">
    <location>
        <begin position="52"/>
        <end position="72"/>
    </location>
</feature>
<dbReference type="SUPFAM" id="SSF52540">
    <property type="entry name" value="P-loop containing nucleoside triphosphate hydrolases"/>
    <property type="match status" value="1"/>
</dbReference>
<dbReference type="Gene3D" id="1.25.40.10">
    <property type="entry name" value="Tetratricopeptide repeat domain"/>
    <property type="match status" value="2"/>
</dbReference>
<sequence length="1024" mass="116142">MLPQRVPRSRIIAYNYISRWDTNAPRARLQFLGESLIADLHDFKEGNRDRPIIFVGHSLGGLVIAYALLYAARIEAYEYLANSTVGFVSLGAPFRGTKMQKLADLAAKITILAGSQRTIIRDLNIDNEMLWDKLRELYQLQKRLAVPIYCFFELFDTDYGKRFAPEGFASEGLNTDHLKMNKFAGPTDQSFLRVSAQIRRMSNDWKQVMQRRKSEYSVAPFLIPFDRNSSFVGRDTILDRLMPRVRQPSKQDLCKRTILEGLGGIGKTSNALEAAFCIRDENSDCCVFWAPAVTINMFESAFRDIGHALKVPGIDSPDADVKSLVKSALDQLSKPLLLIIDNVDDPSLFVGSATLNQYLPNSRAGSLLFTTRTRDIAAKLDIRPADVVRIEELSRSDAQIMLREHLKKELIRDTESTSKLLDFLADLPLAIKQAAAYMHEKDMDTTKYLHYCISSDKNMTQLLSKDFYDRGRYKTIQNPITTTWMVSFRHILENFPLAAKCMMNISLLAEKDAPKILITPAEDTRVDDLDIDEAIGTLKAYSFITQRIDQELYTTHRLVRLAMRNWLNQEGQLQGCVNSIAQTFTRIYPRPEHDNKDCWIKLLSLGEELVRDAELVTDTDVYLALLFKIGESHALLGKWSQAAPLCEMRLKKATMLQGTEHRGTLLCMWTLATSYWMQGRKNEVYDLIVAVVKTQQDSLGDEHPDTLNSLDSLGVMYSSEGKLDKAAELQSGVVELRKRTLGNEHPATVGSQSCLELTYWRQMRYPEAERLYLQVTRSRTESLGEDHPDTLASLSNLGLVYLLQGRAIEAEEIFVSVLERRKLLQGIEHPDTVTGMHNVARVYRQLGRFREAEHLGTEAANAFTRLFGEEHPSTVTSLCGVMGTLIVQKKYDEAEKLALRVYEIQKKVLGDLHPDTRDTMAGLGVIYHNMGLWSMAEKFRVQYLEMQKQVLGDKHVLTLTAMHNLAWTYRAQGQSQRAQSMMEECRLLSTTVLGQVHSLTETCATTLADWQTEDRVEGGIKPQP</sequence>
<dbReference type="SUPFAM" id="SSF48452">
    <property type="entry name" value="TPR-like"/>
    <property type="match status" value="3"/>
</dbReference>